<gene>
    <name evidence="7" type="ORF">CYJ19_06470</name>
</gene>
<dbReference type="PANTHER" id="PTHR14226">
    <property type="entry name" value="NEUROPATHY TARGET ESTERASE/SWISS CHEESE D.MELANOGASTER"/>
    <property type="match status" value="1"/>
</dbReference>
<dbReference type="AlphaFoldDB" id="A0A2I1IMX6"/>
<feature type="short sequence motif" description="DGA/G" evidence="4">
    <location>
        <begin position="152"/>
        <end position="154"/>
    </location>
</feature>
<dbReference type="STRING" id="33007.HMPREF3198_01171"/>
<comment type="caution">
    <text evidence="7">The sequence shown here is derived from an EMBL/GenBank/DDBJ whole genome shotgun (WGS) entry which is preliminary data.</text>
</comment>
<name>A0A2I1IMX6_9ACTO</name>
<feature type="domain" description="PNPLA" evidence="6">
    <location>
        <begin position="5"/>
        <end position="165"/>
    </location>
</feature>
<keyword evidence="1 4" id="KW-0378">Hydrolase</keyword>
<proteinExistence type="predicted"/>
<dbReference type="RefSeq" id="WP_024331937.1">
    <property type="nucleotide sequence ID" value="NZ_JASOXK010000007.1"/>
</dbReference>
<keyword evidence="3 4" id="KW-0443">Lipid metabolism</keyword>
<evidence type="ECO:0000256" key="5">
    <source>
        <dbReference type="SAM" id="MobiDB-lite"/>
    </source>
</evidence>
<accession>A0A2I1IMX6</accession>
<reference evidence="7 8" key="1">
    <citation type="submission" date="2017-12" db="EMBL/GenBank/DDBJ databases">
        <title>Phylogenetic diversity of female urinary microbiome.</title>
        <authorList>
            <person name="Thomas-White K."/>
            <person name="Wolfe A.J."/>
        </authorList>
    </citation>
    <scope>NUCLEOTIDE SEQUENCE [LARGE SCALE GENOMIC DNA]</scope>
    <source>
        <strain evidence="7 8">UMB0402</strain>
    </source>
</reference>
<dbReference type="InterPro" id="IPR016035">
    <property type="entry name" value="Acyl_Trfase/lysoPLipase"/>
</dbReference>
<feature type="active site" description="Proton acceptor" evidence="4">
    <location>
        <position position="152"/>
    </location>
</feature>
<dbReference type="Gene3D" id="3.40.1090.10">
    <property type="entry name" value="Cytosolic phospholipase A2 catalytic domain"/>
    <property type="match status" value="1"/>
</dbReference>
<dbReference type="EMBL" id="PKKO01000003">
    <property type="protein sequence ID" value="PKY72480.1"/>
    <property type="molecule type" value="Genomic_DNA"/>
</dbReference>
<evidence type="ECO:0000259" key="6">
    <source>
        <dbReference type="PROSITE" id="PS51635"/>
    </source>
</evidence>
<dbReference type="Proteomes" id="UP000235122">
    <property type="component" value="Unassembled WGS sequence"/>
</dbReference>
<dbReference type="GO" id="GO:0016042">
    <property type="term" value="P:lipid catabolic process"/>
    <property type="evidence" value="ECO:0007669"/>
    <property type="project" value="UniProtKB-UniRule"/>
</dbReference>
<keyword evidence="8" id="KW-1185">Reference proteome</keyword>
<dbReference type="InterPro" id="IPR050301">
    <property type="entry name" value="NTE"/>
</dbReference>
<feature type="short sequence motif" description="GXSXG" evidence="4">
    <location>
        <begin position="36"/>
        <end position="40"/>
    </location>
</feature>
<evidence type="ECO:0000256" key="4">
    <source>
        <dbReference type="PROSITE-ProRule" id="PRU01161"/>
    </source>
</evidence>
<feature type="region of interest" description="Disordered" evidence="5">
    <location>
        <begin position="229"/>
        <end position="259"/>
    </location>
</feature>
<dbReference type="Pfam" id="PF01734">
    <property type="entry name" value="Patatin"/>
    <property type="match status" value="1"/>
</dbReference>
<feature type="active site" description="Nucleophile" evidence="4">
    <location>
        <position position="38"/>
    </location>
</feature>
<dbReference type="InterPro" id="IPR002641">
    <property type="entry name" value="PNPLA_dom"/>
</dbReference>
<comment type="caution">
    <text evidence="4">Lacks conserved residue(s) required for the propagation of feature annotation.</text>
</comment>
<dbReference type="PANTHER" id="PTHR14226:SF76">
    <property type="entry name" value="NTE FAMILY PROTEIN RSSA"/>
    <property type="match status" value="1"/>
</dbReference>
<dbReference type="GO" id="GO:0016787">
    <property type="term" value="F:hydrolase activity"/>
    <property type="evidence" value="ECO:0007669"/>
    <property type="project" value="UniProtKB-UniRule"/>
</dbReference>
<evidence type="ECO:0000256" key="3">
    <source>
        <dbReference type="ARBA" id="ARBA00023098"/>
    </source>
</evidence>
<dbReference type="GeneID" id="35866638"/>
<evidence type="ECO:0000256" key="2">
    <source>
        <dbReference type="ARBA" id="ARBA00022963"/>
    </source>
</evidence>
<dbReference type="PROSITE" id="PS51635">
    <property type="entry name" value="PNPLA"/>
    <property type="match status" value="1"/>
</dbReference>
<protein>
    <submittedName>
        <fullName evidence="7">Esterase</fullName>
    </submittedName>
</protein>
<evidence type="ECO:0000313" key="7">
    <source>
        <dbReference type="EMBL" id="PKY72480.1"/>
    </source>
</evidence>
<sequence length="328" mass="35450">MRISLVLGSGGARGWAHIGIIEEVERRGHTIVSISGASMGALVGGVYGTGKLPEVAQWAASLTRTDMVRLVDPALGSAGIVRGQKVLKKIEEIAGSARIEELSIPFTAVATDLLSQREIWFQSGPLYPAIRASISIPMIFTPVLMGDRLLADGGLVNPVPVEPTLAQVSDATIAVNLYGHPDAHPRDRLREAIEAEKEGSALARSINKGVNALTDNELFHKISRYFEEPQKEESGQITEPGNPEAGKDPHANWGPGKLPPGISTWQVADMSMTTMQELIYRYRAASNPVSATIDIPIDKVGTLEFYRAEEMMDYGRKLAAEALDELES</sequence>
<dbReference type="SUPFAM" id="SSF52151">
    <property type="entry name" value="FabD/lysophospholipase-like"/>
    <property type="match status" value="1"/>
</dbReference>
<evidence type="ECO:0000313" key="8">
    <source>
        <dbReference type="Proteomes" id="UP000235122"/>
    </source>
</evidence>
<organism evidence="7 8">
    <name type="scientific">Winkia neuii</name>
    <dbReference type="NCBI Taxonomy" id="33007"/>
    <lineage>
        <taxon>Bacteria</taxon>
        <taxon>Bacillati</taxon>
        <taxon>Actinomycetota</taxon>
        <taxon>Actinomycetes</taxon>
        <taxon>Actinomycetales</taxon>
        <taxon>Actinomycetaceae</taxon>
        <taxon>Winkia</taxon>
    </lineage>
</organism>
<evidence type="ECO:0000256" key="1">
    <source>
        <dbReference type="ARBA" id="ARBA00022801"/>
    </source>
</evidence>
<keyword evidence="2 4" id="KW-0442">Lipid degradation</keyword>